<dbReference type="PANTHER" id="PTHR11439:SF467">
    <property type="entry name" value="INTEGRASE CATALYTIC DOMAIN-CONTAINING PROTEIN"/>
    <property type="match status" value="1"/>
</dbReference>
<evidence type="ECO:0008006" key="4">
    <source>
        <dbReference type="Google" id="ProtNLM"/>
    </source>
</evidence>
<reference evidence="2" key="1">
    <citation type="submission" date="2023-07" db="EMBL/GenBank/DDBJ databases">
        <title>A chromosome-level genome assembly of Lolium multiflorum.</title>
        <authorList>
            <person name="Chen Y."/>
            <person name="Copetti D."/>
            <person name="Kolliker R."/>
            <person name="Studer B."/>
        </authorList>
    </citation>
    <scope>NUCLEOTIDE SEQUENCE</scope>
    <source>
        <strain evidence="2">02402/16</strain>
        <tissue evidence="2">Leaf</tissue>
    </source>
</reference>
<gene>
    <name evidence="2" type="ORF">QYE76_021813</name>
</gene>
<dbReference type="CDD" id="cd09272">
    <property type="entry name" value="RNase_HI_RT_Ty1"/>
    <property type="match status" value="1"/>
</dbReference>
<proteinExistence type="predicted"/>
<evidence type="ECO:0000313" key="2">
    <source>
        <dbReference type="EMBL" id="KAK1616296.1"/>
    </source>
</evidence>
<dbReference type="PANTHER" id="PTHR11439">
    <property type="entry name" value="GAG-POL-RELATED RETROTRANSPOSON"/>
    <property type="match status" value="1"/>
</dbReference>
<keyword evidence="3" id="KW-1185">Reference proteome</keyword>
<evidence type="ECO:0000313" key="3">
    <source>
        <dbReference type="Proteomes" id="UP001231189"/>
    </source>
</evidence>
<feature type="compositionally biased region" description="Low complexity" evidence="1">
    <location>
        <begin position="185"/>
        <end position="201"/>
    </location>
</feature>
<dbReference type="Proteomes" id="UP001231189">
    <property type="component" value="Unassembled WGS sequence"/>
</dbReference>
<organism evidence="2 3">
    <name type="scientific">Lolium multiflorum</name>
    <name type="common">Italian ryegrass</name>
    <name type="synonym">Lolium perenne subsp. multiflorum</name>
    <dbReference type="NCBI Taxonomy" id="4521"/>
    <lineage>
        <taxon>Eukaryota</taxon>
        <taxon>Viridiplantae</taxon>
        <taxon>Streptophyta</taxon>
        <taxon>Embryophyta</taxon>
        <taxon>Tracheophyta</taxon>
        <taxon>Spermatophyta</taxon>
        <taxon>Magnoliopsida</taxon>
        <taxon>Liliopsida</taxon>
        <taxon>Poales</taxon>
        <taxon>Poaceae</taxon>
        <taxon>BOP clade</taxon>
        <taxon>Pooideae</taxon>
        <taxon>Poodae</taxon>
        <taxon>Poeae</taxon>
        <taxon>Poeae Chloroplast Group 2 (Poeae type)</taxon>
        <taxon>Loliodinae</taxon>
        <taxon>Loliinae</taxon>
        <taxon>Lolium</taxon>
    </lineage>
</organism>
<accession>A0AAD8VSK1</accession>
<dbReference type="EMBL" id="JAUUTY010000006">
    <property type="protein sequence ID" value="KAK1616296.1"/>
    <property type="molecule type" value="Genomic_DNA"/>
</dbReference>
<feature type="region of interest" description="Disordered" evidence="1">
    <location>
        <begin position="175"/>
        <end position="201"/>
    </location>
</feature>
<comment type="caution">
    <text evidence="2">The sequence shown here is derived from an EMBL/GenBank/DDBJ whole genome shotgun (WGS) entry which is preliminary data.</text>
</comment>
<protein>
    <recommendedName>
        <fullName evidence="4">Retrotransposon protein, putative, Ty1-copia subclass</fullName>
    </recommendedName>
</protein>
<name>A0AAD8VSK1_LOLMU</name>
<sequence length="286" mass="31354">MISPSPSRPSLPPPSSCAGLAKPCRNFSSTSTTTPSCCWDSEGIYHTSAARWNGERKGFIDTSGYVFILNGAAVSWCSSKQCTVAKSSTESEYIAASEASSEAVWMKRFIVELGVVPSALDPLVIYCDNMGAIANAQEPRSHKKLKHIKLHFHSIREYIEDGEVFGRPKGLGHLFKEAKGHPKGTTSRSPSSPSRSTTLRPNPSYSLLLLLPQRLRRSPAGDLHHHRHHAVVLPGFRGGSTTSAARWNGEKDVVFINTERVTEYGGAARLWHRQDQDLLRAFASGK</sequence>
<evidence type="ECO:0000256" key="1">
    <source>
        <dbReference type="SAM" id="MobiDB-lite"/>
    </source>
</evidence>
<dbReference type="AlphaFoldDB" id="A0AAD8VSK1"/>